<dbReference type="OrthoDB" id="47007at2759"/>
<sequence length="125" mass="13353">MYNKTGNDISILHDPILFGLRHVQSSLKSVCKKHSLGSAPKQVRVNTVNPGATKTNLLEGLMSKEKIDTFMEEAAAITPNGRVGEAEEVAKAIAFLASNESSFTTGIHLLIDGGAHLNTNVVPVE</sequence>
<name>A0A7J7JHJ8_BUGNE</name>
<keyword evidence="2" id="KW-1185">Reference proteome</keyword>
<dbReference type="PANTHER" id="PTHR43975:SF2">
    <property type="entry name" value="EG:BACR7A4.14 PROTEIN-RELATED"/>
    <property type="match status" value="1"/>
</dbReference>
<comment type="caution">
    <text evidence="1">The sequence shown here is derived from an EMBL/GenBank/DDBJ whole genome shotgun (WGS) entry which is preliminary data.</text>
</comment>
<reference evidence="1" key="1">
    <citation type="submission" date="2020-06" db="EMBL/GenBank/DDBJ databases">
        <title>Draft genome of Bugula neritina, a colonial animal packing powerful symbionts and potential medicines.</title>
        <authorList>
            <person name="Rayko M."/>
        </authorList>
    </citation>
    <scope>NUCLEOTIDE SEQUENCE [LARGE SCALE GENOMIC DNA]</scope>
    <source>
        <strain evidence="1">Kwan_BN1</strain>
    </source>
</reference>
<organism evidence="1 2">
    <name type="scientific">Bugula neritina</name>
    <name type="common">Brown bryozoan</name>
    <name type="synonym">Sertularia neritina</name>
    <dbReference type="NCBI Taxonomy" id="10212"/>
    <lineage>
        <taxon>Eukaryota</taxon>
        <taxon>Metazoa</taxon>
        <taxon>Spiralia</taxon>
        <taxon>Lophotrochozoa</taxon>
        <taxon>Bryozoa</taxon>
        <taxon>Gymnolaemata</taxon>
        <taxon>Cheilostomatida</taxon>
        <taxon>Flustrina</taxon>
        <taxon>Buguloidea</taxon>
        <taxon>Bugulidae</taxon>
        <taxon>Bugula</taxon>
    </lineage>
</organism>
<dbReference type="Pfam" id="PF13561">
    <property type="entry name" value="adh_short_C2"/>
    <property type="match status" value="1"/>
</dbReference>
<dbReference type="EMBL" id="VXIV02002435">
    <property type="protein sequence ID" value="KAF6025809.1"/>
    <property type="molecule type" value="Genomic_DNA"/>
</dbReference>
<dbReference type="InterPro" id="IPR036291">
    <property type="entry name" value="NAD(P)-bd_dom_sf"/>
</dbReference>
<proteinExistence type="predicted"/>
<dbReference type="Proteomes" id="UP000593567">
    <property type="component" value="Unassembled WGS sequence"/>
</dbReference>
<evidence type="ECO:0000313" key="1">
    <source>
        <dbReference type="EMBL" id="KAF6025809.1"/>
    </source>
</evidence>
<gene>
    <name evidence="1" type="ORF">EB796_015885</name>
</gene>
<accession>A0A7J7JHJ8</accession>
<dbReference type="PANTHER" id="PTHR43975">
    <property type="entry name" value="ZGC:101858"/>
    <property type="match status" value="1"/>
</dbReference>
<dbReference type="InterPro" id="IPR002347">
    <property type="entry name" value="SDR_fam"/>
</dbReference>
<evidence type="ECO:0000313" key="2">
    <source>
        <dbReference type="Proteomes" id="UP000593567"/>
    </source>
</evidence>
<dbReference type="Gene3D" id="3.40.50.720">
    <property type="entry name" value="NAD(P)-binding Rossmann-like Domain"/>
    <property type="match status" value="1"/>
</dbReference>
<dbReference type="AlphaFoldDB" id="A0A7J7JHJ8"/>
<protein>
    <submittedName>
        <fullName evidence="1">Uncharacterized protein</fullName>
    </submittedName>
</protein>
<dbReference type="SUPFAM" id="SSF51735">
    <property type="entry name" value="NAD(P)-binding Rossmann-fold domains"/>
    <property type="match status" value="1"/>
</dbReference>
<dbReference type="PRINTS" id="PR00081">
    <property type="entry name" value="GDHRDH"/>
</dbReference>